<accession>A0A0R2MKW4</accession>
<dbReference type="Pfam" id="PF08876">
    <property type="entry name" value="DUF1836"/>
    <property type="match status" value="1"/>
</dbReference>
<evidence type="ECO:0000313" key="1">
    <source>
        <dbReference type="EMBL" id="KRO14369.1"/>
    </source>
</evidence>
<dbReference type="PANTHER" id="PTHR40056:SF1">
    <property type="entry name" value="DUF1836 DOMAIN-CONTAINING PROTEIN"/>
    <property type="match status" value="1"/>
</dbReference>
<proteinExistence type="predicted"/>
<dbReference type="InterPro" id="IPR014975">
    <property type="entry name" value="DUF1836"/>
</dbReference>
<sequence>MPLEDFKMTDQNQLATFQLVRWNDLPTMPLYIDQLLQLVNQMMVPLDLPLVTKTMVNSYVKQHLFSRPAGRRYTRNHVVAVLVVSILKTDFALSQIGSAILAIRDTRQVKLRYQQFSHAFEGVLRENTLNQPADSTERTIQLAARTVGTHLLTLQTLG</sequence>
<dbReference type="PANTHER" id="PTHR40056">
    <property type="entry name" value="HYPOTHETICAL CYTOSOLIC PROTEIN"/>
    <property type="match status" value="1"/>
</dbReference>
<keyword evidence="2" id="KW-1185">Reference proteome</keyword>
<gene>
    <name evidence="1" type="ORF">IV64_GL001663</name>
</gene>
<dbReference type="PATRIC" id="fig|942150.3.peg.1714"/>
<reference evidence="1 2" key="1">
    <citation type="journal article" date="2015" name="Genome Announc.">
        <title>Expanding the biotechnology potential of lactobacilli through comparative genomics of 213 strains and associated genera.</title>
        <authorList>
            <person name="Sun Z."/>
            <person name="Harris H.M."/>
            <person name="McCann A."/>
            <person name="Guo C."/>
            <person name="Argimon S."/>
            <person name="Zhang W."/>
            <person name="Yang X."/>
            <person name="Jeffery I.B."/>
            <person name="Cooney J.C."/>
            <person name="Kagawa T.F."/>
            <person name="Liu W."/>
            <person name="Song Y."/>
            <person name="Salvetti E."/>
            <person name="Wrobel A."/>
            <person name="Rasinkangas P."/>
            <person name="Parkhill J."/>
            <person name="Rea M.C."/>
            <person name="O'Sullivan O."/>
            <person name="Ritari J."/>
            <person name="Douillard F.P."/>
            <person name="Paul Ross R."/>
            <person name="Yang R."/>
            <person name="Briner A.E."/>
            <person name="Felis G.E."/>
            <person name="de Vos W.M."/>
            <person name="Barrangou R."/>
            <person name="Klaenhammer T.R."/>
            <person name="Caufield P.W."/>
            <person name="Cui Y."/>
            <person name="Zhang H."/>
            <person name="O'Toole P.W."/>
        </authorList>
    </citation>
    <scope>NUCLEOTIDE SEQUENCE [LARGE SCALE GENOMIC DNA]</scope>
    <source>
        <strain evidence="1 2">LMG 26013</strain>
    </source>
</reference>
<dbReference type="EMBL" id="JQCL01000015">
    <property type="protein sequence ID" value="KRO14369.1"/>
    <property type="molecule type" value="Genomic_DNA"/>
</dbReference>
<evidence type="ECO:0000313" key="2">
    <source>
        <dbReference type="Proteomes" id="UP000051783"/>
    </source>
</evidence>
<dbReference type="AlphaFoldDB" id="A0A0R2MKW4"/>
<protein>
    <recommendedName>
        <fullName evidence="3">BS ykrK family protein</fullName>
    </recommendedName>
</protein>
<evidence type="ECO:0008006" key="3">
    <source>
        <dbReference type="Google" id="ProtNLM"/>
    </source>
</evidence>
<dbReference type="Proteomes" id="UP000051783">
    <property type="component" value="Unassembled WGS sequence"/>
</dbReference>
<organism evidence="1 2">
    <name type="scientific">Lactiplantibacillus xiangfangensis</name>
    <dbReference type="NCBI Taxonomy" id="942150"/>
    <lineage>
        <taxon>Bacteria</taxon>
        <taxon>Bacillati</taxon>
        <taxon>Bacillota</taxon>
        <taxon>Bacilli</taxon>
        <taxon>Lactobacillales</taxon>
        <taxon>Lactobacillaceae</taxon>
        <taxon>Lactiplantibacillus</taxon>
    </lineage>
</organism>
<comment type="caution">
    <text evidence="1">The sequence shown here is derived from an EMBL/GenBank/DDBJ whole genome shotgun (WGS) entry which is preliminary data.</text>
</comment>
<name>A0A0R2MKW4_9LACO</name>
<dbReference type="STRING" id="942150.IV64_GL001663"/>